<sequence length="124" mass="13846">MEAIIGHVREGNMHEVRLWLDNTDNDVNQGDEHRFSLLHWAAREGQLGIIELLCSRGARTNSTNMGDETALHLAASYGHLDVVHFLVVAPNFSTVDATNEHGNTPLHYACFWNHLEISESEAEG</sequence>
<dbReference type="PROSITE" id="PS50297">
    <property type="entry name" value="ANK_REP_REGION"/>
    <property type="match status" value="2"/>
</dbReference>
<keyword evidence="1" id="KW-0677">Repeat</keyword>
<dbReference type="OrthoDB" id="6718656at2759"/>
<dbReference type="PANTHER" id="PTHR24171">
    <property type="entry name" value="ANKYRIN REPEAT DOMAIN-CONTAINING PROTEIN 39-RELATED"/>
    <property type="match status" value="1"/>
</dbReference>
<proteinExistence type="predicted"/>
<evidence type="ECO:0000256" key="1">
    <source>
        <dbReference type="ARBA" id="ARBA00022737"/>
    </source>
</evidence>
<accession>A0A448WLW8</accession>
<dbReference type="Gene3D" id="1.25.40.20">
    <property type="entry name" value="Ankyrin repeat-containing domain"/>
    <property type="match status" value="1"/>
</dbReference>
<dbReference type="InterPro" id="IPR036770">
    <property type="entry name" value="Ankyrin_rpt-contain_sf"/>
</dbReference>
<dbReference type="InterPro" id="IPR002110">
    <property type="entry name" value="Ankyrin_rpt"/>
</dbReference>
<reference evidence="4" key="1">
    <citation type="submission" date="2018-11" db="EMBL/GenBank/DDBJ databases">
        <authorList>
            <consortium name="Pathogen Informatics"/>
        </authorList>
    </citation>
    <scope>NUCLEOTIDE SEQUENCE</scope>
</reference>
<evidence type="ECO:0000313" key="4">
    <source>
        <dbReference type="EMBL" id="VEL14964.1"/>
    </source>
</evidence>
<dbReference type="EMBL" id="CAAALY010022924">
    <property type="protein sequence ID" value="VEL14964.1"/>
    <property type="molecule type" value="Genomic_DNA"/>
</dbReference>
<dbReference type="PROSITE" id="PS50088">
    <property type="entry name" value="ANK_REPEAT"/>
    <property type="match status" value="2"/>
</dbReference>
<feature type="repeat" description="ANK" evidence="3">
    <location>
        <begin position="33"/>
        <end position="65"/>
    </location>
</feature>
<feature type="repeat" description="ANK" evidence="3">
    <location>
        <begin position="66"/>
        <end position="87"/>
    </location>
</feature>
<dbReference type="SUPFAM" id="SSF48403">
    <property type="entry name" value="Ankyrin repeat"/>
    <property type="match status" value="1"/>
</dbReference>
<dbReference type="AlphaFoldDB" id="A0A448WLW8"/>
<comment type="caution">
    <text evidence="4">The sequence shown here is derived from an EMBL/GenBank/DDBJ whole genome shotgun (WGS) entry which is preliminary data.</text>
</comment>
<gene>
    <name evidence="4" type="ORF">PXEA_LOCUS8404</name>
</gene>
<protein>
    <submittedName>
        <fullName evidence="4">Uncharacterized protein</fullName>
    </submittedName>
</protein>
<keyword evidence="2 3" id="KW-0040">ANK repeat</keyword>
<evidence type="ECO:0000256" key="3">
    <source>
        <dbReference type="PROSITE-ProRule" id="PRU00023"/>
    </source>
</evidence>
<keyword evidence="5" id="KW-1185">Reference proteome</keyword>
<dbReference type="Proteomes" id="UP000784294">
    <property type="component" value="Unassembled WGS sequence"/>
</dbReference>
<evidence type="ECO:0000256" key="2">
    <source>
        <dbReference type="ARBA" id="ARBA00023043"/>
    </source>
</evidence>
<dbReference type="Pfam" id="PF12796">
    <property type="entry name" value="Ank_2"/>
    <property type="match status" value="2"/>
</dbReference>
<dbReference type="SMART" id="SM00248">
    <property type="entry name" value="ANK"/>
    <property type="match status" value="2"/>
</dbReference>
<name>A0A448WLW8_9PLAT</name>
<dbReference type="PANTHER" id="PTHR24171:SF9">
    <property type="entry name" value="ANKYRIN REPEAT DOMAIN-CONTAINING PROTEIN 39"/>
    <property type="match status" value="1"/>
</dbReference>
<organism evidence="4 5">
    <name type="scientific">Protopolystoma xenopodis</name>
    <dbReference type="NCBI Taxonomy" id="117903"/>
    <lineage>
        <taxon>Eukaryota</taxon>
        <taxon>Metazoa</taxon>
        <taxon>Spiralia</taxon>
        <taxon>Lophotrochozoa</taxon>
        <taxon>Platyhelminthes</taxon>
        <taxon>Monogenea</taxon>
        <taxon>Polyopisthocotylea</taxon>
        <taxon>Polystomatidea</taxon>
        <taxon>Polystomatidae</taxon>
        <taxon>Protopolystoma</taxon>
    </lineage>
</organism>
<evidence type="ECO:0000313" key="5">
    <source>
        <dbReference type="Proteomes" id="UP000784294"/>
    </source>
</evidence>